<feature type="compositionally biased region" description="Basic and acidic residues" evidence="1">
    <location>
        <begin position="52"/>
        <end position="67"/>
    </location>
</feature>
<dbReference type="EMBL" id="BGPR01001038">
    <property type="protein sequence ID" value="GBM43695.1"/>
    <property type="molecule type" value="Genomic_DNA"/>
</dbReference>
<reference evidence="2 3" key="1">
    <citation type="journal article" date="2019" name="Sci. Rep.">
        <title>Orb-weaving spider Araneus ventricosus genome elucidates the spidroin gene catalogue.</title>
        <authorList>
            <person name="Kono N."/>
            <person name="Nakamura H."/>
            <person name="Ohtoshi R."/>
            <person name="Moran D.A.P."/>
            <person name="Shinohara A."/>
            <person name="Yoshida Y."/>
            <person name="Fujiwara M."/>
            <person name="Mori M."/>
            <person name="Tomita M."/>
            <person name="Arakawa K."/>
        </authorList>
    </citation>
    <scope>NUCLEOTIDE SEQUENCE [LARGE SCALE GENOMIC DNA]</scope>
</reference>
<proteinExistence type="predicted"/>
<dbReference type="AlphaFoldDB" id="A0A4Y2FTB0"/>
<feature type="region of interest" description="Disordered" evidence="1">
    <location>
        <begin position="42"/>
        <end position="67"/>
    </location>
</feature>
<name>A0A4Y2FTB0_ARAVE</name>
<comment type="caution">
    <text evidence="2">The sequence shown here is derived from an EMBL/GenBank/DDBJ whole genome shotgun (WGS) entry which is preliminary data.</text>
</comment>
<organism evidence="2 3">
    <name type="scientific">Araneus ventricosus</name>
    <name type="common">Orbweaver spider</name>
    <name type="synonym">Epeira ventricosa</name>
    <dbReference type="NCBI Taxonomy" id="182803"/>
    <lineage>
        <taxon>Eukaryota</taxon>
        <taxon>Metazoa</taxon>
        <taxon>Ecdysozoa</taxon>
        <taxon>Arthropoda</taxon>
        <taxon>Chelicerata</taxon>
        <taxon>Arachnida</taxon>
        <taxon>Araneae</taxon>
        <taxon>Araneomorphae</taxon>
        <taxon>Entelegynae</taxon>
        <taxon>Araneoidea</taxon>
        <taxon>Araneidae</taxon>
        <taxon>Araneus</taxon>
    </lineage>
</organism>
<sequence length="171" mass="19105">MTRTTSEMAPSLQTSTPHQWEIIFFPDGFNVHQTRLHGCSSVESGFESGTLRPRDRDLTTGPPRPDHPACDTLSYSYYTVNKIESEFIITSRFEATRGLFWVGHRNLEPRSDDEDDTSAGAPSPKFHATLTGGRLATTHDLACNGPHTRRIFCGRGFRAWSSPVPEPGPYH</sequence>
<accession>A0A4Y2FTB0</accession>
<dbReference type="Proteomes" id="UP000499080">
    <property type="component" value="Unassembled WGS sequence"/>
</dbReference>
<gene>
    <name evidence="2" type="ORF">AVEN_26562_1</name>
</gene>
<protein>
    <submittedName>
        <fullName evidence="2">Uncharacterized protein</fullName>
    </submittedName>
</protein>
<keyword evidence="3" id="KW-1185">Reference proteome</keyword>
<evidence type="ECO:0000313" key="3">
    <source>
        <dbReference type="Proteomes" id="UP000499080"/>
    </source>
</evidence>
<evidence type="ECO:0000256" key="1">
    <source>
        <dbReference type="SAM" id="MobiDB-lite"/>
    </source>
</evidence>
<evidence type="ECO:0000313" key="2">
    <source>
        <dbReference type="EMBL" id="GBM43695.1"/>
    </source>
</evidence>